<feature type="domain" description="PET" evidence="8">
    <location>
        <begin position="77"/>
        <end position="185"/>
    </location>
</feature>
<keyword evidence="1 5" id="KW-0479">Metal-binding</keyword>
<evidence type="ECO:0000313" key="10">
    <source>
        <dbReference type="Proteomes" id="UP000593567"/>
    </source>
</evidence>
<dbReference type="CDD" id="cd09827">
    <property type="entry name" value="PET_Prickle"/>
    <property type="match status" value="1"/>
</dbReference>
<evidence type="ECO:0000259" key="8">
    <source>
        <dbReference type="PROSITE" id="PS51303"/>
    </source>
</evidence>
<dbReference type="SUPFAM" id="SSF57716">
    <property type="entry name" value="Glucocorticoid receptor-like (DNA-binding domain)"/>
    <property type="match status" value="2"/>
</dbReference>
<dbReference type="PROSITE" id="PS51303">
    <property type="entry name" value="PET"/>
    <property type="match status" value="1"/>
</dbReference>
<dbReference type="InterPro" id="IPR001781">
    <property type="entry name" value="Znf_LIM"/>
</dbReference>
<protein>
    <submittedName>
        <fullName evidence="9">PRICKLE2</fullName>
    </submittedName>
</protein>
<comment type="caution">
    <text evidence="9">The sequence shown here is derived from an EMBL/GenBank/DDBJ whole genome shotgun (WGS) entry which is preliminary data.</text>
</comment>
<evidence type="ECO:0000256" key="3">
    <source>
        <dbReference type="ARBA" id="ARBA00022833"/>
    </source>
</evidence>
<dbReference type="Gene3D" id="2.10.110.10">
    <property type="entry name" value="Cysteine Rich Protein"/>
    <property type="match status" value="2"/>
</dbReference>
<feature type="region of interest" description="Disordered" evidence="6">
    <location>
        <begin position="434"/>
        <end position="471"/>
    </location>
</feature>
<dbReference type="PANTHER" id="PTHR24211">
    <property type="entry name" value="LIM DOMAIN-CONTAINING PROTEIN"/>
    <property type="match status" value="1"/>
</dbReference>
<dbReference type="InterPro" id="IPR033726">
    <property type="entry name" value="LIM2_prickle"/>
</dbReference>
<dbReference type="EMBL" id="VXIV02002180">
    <property type="protein sequence ID" value="KAF6026930.1"/>
    <property type="molecule type" value="Genomic_DNA"/>
</dbReference>
<gene>
    <name evidence="9" type="ORF">EB796_014765</name>
</gene>
<dbReference type="AlphaFoldDB" id="A0A7J7JKT4"/>
<evidence type="ECO:0000256" key="1">
    <source>
        <dbReference type="ARBA" id="ARBA00022723"/>
    </source>
</evidence>
<feature type="domain" description="LIM zinc-binding" evidence="7">
    <location>
        <begin position="230"/>
        <end position="290"/>
    </location>
</feature>
<dbReference type="Pfam" id="PF00412">
    <property type="entry name" value="LIM"/>
    <property type="match status" value="1"/>
</dbReference>
<dbReference type="InterPro" id="IPR047120">
    <property type="entry name" value="Pk/Esn/Tes"/>
</dbReference>
<evidence type="ECO:0000313" key="9">
    <source>
        <dbReference type="EMBL" id="KAF6026930.1"/>
    </source>
</evidence>
<dbReference type="Proteomes" id="UP000593567">
    <property type="component" value="Unassembled WGS sequence"/>
</dbReference>
<proteinExistence type="predicted"/>
<feature type="compositionally biased region" description="Polar residues" evidence="6">
    <location>
        <begin position="619"/>
        <end position="644"/>
    </location>
</feature>
<dbReference type="Pfam" id="PF06297">
    <property type="entry name" value="PET"/>
    <property type="match status" value="1"/>
</dbReference>
<accession>A0A7J7JKT4</accession>
<evidence type="ECO:0000256" key="2">
    <source>
        <dbReference type="ARBA" id="ARBA00022737"/>
    </source>
</evidence>
<evidence type="ECO:0000256" key="6">
    <source>
        <dbReference type="SAM" id="MobiDB-lite"/>
    </source>
</evidence>
<dbReference type="InterPro" id="IPR010442">
    <property type="entry name" value="PET_domain"/>
</dbReference>
<dbReference type="GO" id="GO:0008270">
    <property type="term" value="F:zinc ion binding"/>
    <property type="evidence" value="ECO:0007669"/>
    <property type="project" value="InterPro"/>
</dbReference>
<dbReference type="SMART" id="SM00132">
    <property type="entry name" value="LIM"/>
    <property type="match status" value="2"/>
</dbReference>
<name>A0A7J7JKT4_BUGNE</name>
<dbReference type="OrthoDB" id="10069167at2759"/>
<dbReference type="FunFam" id="2.10.110.10:FF:000005">
    <property type="entry name" value="Testin isoform 1"/>
    <property type="match status" value="1"/>
</dbReference>
<feature type="region of interest" description="Disordered" evidence="6">
    <location>
        <begin position="588"/>
        <end position="644"/>
    </location>
</feature>
<dbReference type="InterPro" id="IPR033723">
    <property type="entry name" value="PET_prickle"/>
</dbReference>
<keyword evidence="3 5" id="KW-0862">Zinc</keyword>
<feature type="compositionally biased region" description="Basic residues" evidence="6">
    <location>
        <begin position="528"/>
        <end position="538"/>
    </location>
</feature>
<keyword evidence="4 5" id="KW-0440">LIM domain</keyword>
<evidence type="ECO:0000256" key="5">
    <source>
        <dbReference type="PROSITE-ProRule" id="PRU00125"/>
    </source>
</evidence>
<dbReference type="CDD" id="cd09418">
    <property type="entry name" value="LIM2_Prickle"/>
    <property type="match status" value="1"/>
</dbReference>
<keyword evidence="2" id="KW-0677">Repeat</keyword>
<reference evidence="9" key="1">
    <citation type="submission" date="2020-06" db="EMBL/GenBank/DDBJ databases">
        <title>Draft genome of Bugula neritina, a colonial animal packing powerful symbionts and potential medicines.</title>
        <authorList>
            <person name="Rayko M."/>
        </authorList>
    </citation>
    <scope>NUCLEOTIDE SEQUENCE [LARGE SCALE GENOMIC DNA]</scope>
    <source>
        <strain evidence="9">Kwan_BN1</strain>
    </source>
</reference>
<dbReference type="PROSITE" id="PS50023">
    <property type="entry name" value="LIM_DOMAIN_2"/>
    <property type="match status" value="1"/>
</dbReference>
<evidence type="ECO:0000256" key="4">
    <source>
        <dbReference type="ARBA" id="ARBA00023038"/>
    </source>
</evidence>
<feature type="compositionally biased region" description="Low complexity" evidence="6">
    <location>
        <begin position="589"/>
        <end position="613"/>
    </location>
</feature>
<feature type="compositionally biased region" description="Polar residues" evidence="6">
    <location>
        <begin position="443"/>
        <end position="467"/>
    </location>
</feature>
<feature type="region of interest" description="Disordered" evidence="6">
    <location>
        <begin position="515"/>
        <end position="539"/>
    </location>
</feature>
<feature type="compositionally biased region" description="Polar residues" evidence="6">
    <location>
        <begin position="515"/>
        <end position="527"/>
    </location>
</feature>
<keyword evidence="10" id="KW-1185">Reference proteome</keyword>
<dbReference type="PANTHER" id="PTHR24211:SF20">
    <property type="entry name" value="PROTEIN ESPINAS-RELATED"/>
    <property type="match status" value="1"/>
</dbReference>
<sequence length="644" mass="73134">MACLLLIIGEAISQAPQATCSVFKRMELSEGSRCLHCDDCKGFREHPTWRKVCQRCRCPFEAHEITDESMNKLVSDFQRQCGSASDNDSGCALEEYAWIPPGLKAEQVHQYFSCLPETKVPYINSVGEQYRIRQLLLQLPPQDTDSRYCHELSSEEKLELSNFNALKKKQAMGRASVRPLPVTIQESNCAKCNEAVKRGRHCSENLIDLVYFHKDGSIYCGRHFAELHKPRCAACDEIIFANECTEAEDRFWHMHHFACFDCDQQLGGQRYVMKDDKPYCCQCFERCFAEFCDTCCQQIGVDQGQMTHNGQHWHANDQCFKCYACCKALLGLPFLPKNGVTYCSIECSRGMSEGNSSTISSKQTSNDVKDHETWTQVEVHQTGSLQRSLTKHLDDLWPVHNPNDTYKSNTDTSEGYGSLQNQVISLRESLQEMIEKQSDCSESDSSQTKLLHRSQSGKSMSEATDQCSRPRMHKSVTFSQLSEVEKANQQLKLDNTRMNPINSYRGLRRGSLPTSLQQIPESDQTSTQKHRRVRGARCRRAEAMDEKPIWIDILHENDCSSCSSTDDSDDDYEAEVIRSKGMRIDYSKHLSSSSKSFTPISRSSSSTKSLPLLVRRNSETIVTPRQLSRQNSKTKSKNGNCAVQ</sequence>
<evidence type="ECO:0000259" key="7">
    <source>
        <dbReference type="PROSITE" id="PS50023"/>
    </source>
</evidence>
<dbReference type="PROSITE" id="PS00478">
    <property type="entry name" value="LIM_DOMAIN_1"/>
    <property type="match status" value="1"/>
</dbReference>
<organism evidence="9 10">
    <name type="scientific">Bugula neritina</name>
    <name type="common">Brown bryozoan</name>
    <name type="synonym">Sertularia neritina</name>
    <dbReference type="NCBI Taxonomy" id="10212"/>
    <lineage>
        <taxon>Eukaryota</taxon>
        <taxon>Metazoa</taxon>
        <taxon>Spiralia</taxon>
        <taxon>Lophotrochozoa</taxon>
        <taxon>Bryozoa</taxon>
        <taxon>Gymnolaemata</taxon>
        <taxon>Cheilostomatida</taxon>
        <taxon>Flustrina</taxon>
        <taxon>Buguloidea</taxon>
        <taxon>Bugulidae</taxon>
        <taxon>Bugula</taxon>
    </lineage>
</organism>